<organism evidence="2 3">
    <name type="scientific">Penicillium brasilianum</name>
    <dbReference type="NCBI Taxonomy" id="104259"/>
    <lineage>
        <taxon>Eukaryota</taxon>
        <taxon>Fungi</taxon>
        <taxon>Dikarya</taxon>
        <taxon>Ascomycota</taxon>
        <taxon>Pezizomycotina</taxon>
        <taxon>Eurotiomycetes</taxon>
        <taxon>Eurotiomycetidae</taxon>
        <taxon>Eurotiales</taxon>
        <taxon>Aspergillaceae</taxon>
        <taxon>Penicillium</taxon>
    </lineage>
</organism>
<feature type="compositionally biased region" description="Low complexity" evidence="1">
    <location>
        <begin position="99"/>
        <end position="109"/>
    </location>
</feature>
<dbReference type="Proteomes" id="UP000042958">
    <property type="component" value="Unassembled WGS sequence"/>
</dbReference>
<evidence type="ECO:0000313" key="2">
    <source>
        <dbReference type="EMBL" id="CEJ61841.1"/>
    </source>
</evidence>
<dbReference type="OrthoDB" id="2883672at2759"/>
<dbReference type="EMBL" id="CDHK01000012">
    <property type="protein sequence ID" value="CEJ61841.1"/>
    <property type="molecule type" value="Genomic_DNA"/>
</dbReference>
<name>A0A0F7U0Q4_PENBI</name>
<gene>
    <name evidence="2" type="ORF">PMG11_10358</name>
</gene>
<evidence type="ECO:0000256" key="1">
    <source>
        <dbReference type="SAM" id="MobiDB-lite"/>
    </source>
</evidence>
<feature type="compositionally biased region" description="Basic and acidic residues" evidence="1">
    <location>
        <begin position="351"/>
        <end position="361"/>
    </location>
</feature>
<sequence>MAEIDESKEYMKLFASRKEGYYLYRPLKYEDIHPGSVGFFDDNNSWNEIADISNLEKLAAEGFSGLTPRLARSISNLRSDSCSWNTRSSETESERSYRGKAGASGAAGGVPVEGSGEMKYKTGSNGKAALVADGLVKMEHYPHPFGISIPEWARNNADALIEKSGKLAREHGLIAVQSVWITDSCAIKMSSGSNRDIDSALDVGATGLGKLGGGAAFIDKLSTEGWTTYKSEDGSKGRVVSFNGIKFKPRKFTKWFNSNPFKEVSVIEKCADVSTTLPIMRPIFDEEENLVGFEEVKPVKNSACEWEFQKVPDSAKPQKDELKEVPEGEGFAVEVNDIECEGISEEEIEEEKQYQEAEKKKRNEEMLESWKALVAKLEAVNQKLRESGEAQRELEELQKAKDSQSEEVYTEIINVKPPAGR</sequence>
<dbReference type="AlphaFoldDB" id="A0A0F7U0Q4"/>
<feature type="region of interest" description="Disordered" evidence="1">
    <location>
        <begin position="342"/>
        <end position="361"/>
    </location>
</feature>
<proteinExistence type="predicted"/>
<evidence type="ECO:0000313" key="3">
    <source>
        <dbReference type="Proteomes" id="UP000042958"/>
    </source>
</evidence>
<reference evidence="3" key="1">
    <citation type="journal article" date="2015" name="Genome Announc.">
        <title>Draft genome sequence of the fungus Penicillium brasilianum MG11.</title>
        <authorList>
            <person name="Horn F."/>
            <person name="Linde J."/>
            <person name="Mattern D.J."/>
            <person name="Walther G."/>
            <person name="Guthke R."/>
            <person name="Brakhage A.A."/>
            <person name="Valiante V."/>
        </authorList>
    </citation>
    <scope>NUCLEOTIDE SEQUENCE [LARGE SCALE GENOMIC DNA]</scope>
    <source>
        <strain evidence="3">MG11</strain>
    </source>
</reference>
<keyword evidence="3" id="KW-1185">Reference proteome</keyword>
<feature type="region of interest" description="Disordered" evidence="1">
    <location>
        <begin position="81"/>
        <end position="109"/>
    </location>
</feature>
<protein>
    <submittedName>
        <fullName evidence="2">Uncharacterized protein</fullName>
    </submittedName>
</protein>
<accession>A0A0F7U0Q4</accession>
<feature type="compositionally biased region" description="Basic and acidic residues" evidence="1">
    <location>
        <begin position="390"/>
        <end position="404"/>
    </location>
</feature>
<feature type="region of interest" description="Disordered" evidence="1">
    <location>
        <begin position="390"/>
        <end position="421"/>
    </location>
</feature>